<dbReference type="PANTHER" id="PTHR13390">
    <property type="entry name" value="LIPASE"/>
    <property type="match status" value="1"/>
</dbReference>
<comment type="similarity">
    <text evidence="2">Belongs to the AB hydrolase superfamily. LDAH family.</text>
</comment>
<sequence length="375" mass="41315">MPLSPRLSNDVFIHVPQHLLALKPPGNNDSIRVIFYLTGNPGLLSYYHEYLALLASSEEGRDYVIVGFSLGGFEDVELDENDNDLLFPDAVAGKRGAKTRGEDAEWWRLEEQVNLAVARIDEVVRRLGRSAKVTLMGHSVGTWLALEVVSCAAERRERMHEPVADASGVLGVGANPAEVLDWDIEACVLLAPTIVDLAKSPSGIKAAPIMARLSFLPWLLQLMAAGLAWALSESAIQWLIGRFMGLDANLEGVRTTARFLQSPGGVRQALEMAKEELVSISADGWGPEVWGVGDAVESSAWNGQGGPLMYFLFAQKDHWIGDRTRNDIIRTRGRHDGRGSVVVDEKKGLVHAWCLRQNRAVSEYVKPWLEDVKRS</sequence>
<dbReference type="Gene3D" id="3.40.50.1820">
    <property type="entry name" value="alpha/beta hydrolase"/>
    <property type="match status" value="1"/>
</dbReference>
<dbReference type="AlphaFoldDB" id="W2RW22"/>
<evidence type="ECO:0000256" key="2">
    <source>
        <dbReference type="ARBA" id="ARBA00008300"/>
    </source>
</evidence>
<keyword evidence="4" id="KW-0378">Hydrolase</keyword>
<dbReference type="FunCoup" id="W2RW22">
    <property type="interactions" value="85"/>
</dbReference>
<proteinExistence type="inferred from homology"/>
<dbReference type="InterPro" id="IPR029058">
    <property type="entry name" value="AB_hydrolase_fold"/>
</dbReference>
<dbReference type="OrthoDB" id="448051at2759"/>
<keyword evidence="6" id="KW-1185">Reference proteome</keyword>
<reference evidence="5 6" key="1">
    <citation type="submission" date="2013-03" db="EMBL/GenBank/DDBJ databases">
        <title>The Genome Sequence of Phialophora europaea CBS 101466.</title>
        <authorList>
            <consortium name="The Broad Institute Genomics Platform"/>
            <person name="Cuomo C."/>
            <person name="de Hoog S."/>
            <person name="Gorbushina A."/>
            <person name="Walker B."/>
            <person name="Young S.K."/>
            <person name="Zeng Q."/>
            <person name="Gargeya S."/>
            <person name="Fitzgerald M."/>
            <person name="Haas B."/>
            <person name="Abouelleil A."/>
            <person name="Allen A.W."/>
            <person name="Alvarado L."/>
            <person name="Arachchi H.M."/>
            <person name="Berlin A.M."/>
            <person name="Chapman S.B."/>
            <person name="Gainer-Dewar J."/>
            <person name="Goldberg J."/>
            <person name="Griggs A."/>
            <person name="Gujja S."/>
            <person name="Hansen M."/>
            <person name="Howarth C."/>
            <person name="Imamovic A."/>
            <person name="Ireland A."/>
            <person name="Larimer J."/>
            <person name="McCowan C."/>
            <person name="Murphy C."/>
            <person name="Pearson M."/>
            <person name="Poon T.W."/>
            <person name="Priest M."/>
            <person name="Roberts A."/>
            <person name="Saif S."/>
            <person name="Shea T."/>
            <person name="Sisk P."/>
            <person name="Sykes S."/>
            <person name="Wortman J."/>
            <person name="Nusbaum C."/>
            <person name="Birren B."/>
        </authorList>
    </citation>
    <scope>NUCLEOTIDE SEQUENCE [LARGE SCALE GENOMIC DNA]</scope>
    <source>
        <strain evidence="5 6">CBS 101466</strain>
    </source>
</reference>
<dbReference type="InterPro" id="IPR019363">
    <property type="entry name" value="LDAH"/>
</dbReference>
<dbReference type="HOGENOM" id="CLU_018394_3_0_1"/>
<dbReference type="GO" id="GO:0005811">
    <property type="term" value="C:lipid droplet"/>
    <property type="evidence" value="ECO:0007669"/>
    <property type="project" value="UniProtKB-SubCell"/>
</dbReference>
<evidence type="ECO:0000313" key="6">
    <source>
        <dbReference type="Proteomes" id="UP000030752"/>
    </source>
</evidence>
<dbReference type="PANTHER" id="PTHR13390:SF0">
    <property type="entry name" value="LIPID DROPLET-ASSOCIATED HYDROLASE"/>
    <property type="match status" value="1"/>
</dbReference>
<dbReference type="GO" id="GO:0019915">
    <property type="term" value="P:lipid storage"/>
    <property type="evidence" value="ECO:0007669"/>
    <property type="project" value="InterPro"/>
</dbReference>
<dbReference type="GO" id="GO:0016298">
    <property type="term" value="F:lipase activity"/>
    <property type="evidence" value="ECO:0007669"/>
    <property type="project" value="InterPro"/>
</dbReference>
<evidence type="ECO:0000256" key="3">
    <source>
        <dbReference type="ARBA" id="ARBA00022677"/>
    </source>
</evidence>
<dbReference type="RefSeq" id="XP_008717495.1">
    <property type="nucleotide sequence ID" value="XM_008719273.1"/>
</dbReference>
<protein>
    <recommendedName>
        <fullName evidence="7">AB hydrolase-1 domain-containing protein</fullName>
    </recommendedName>
</protein>
<comment type="subcellular location">
    <subcellularLocation>
        <location evidence="1">Lipid droplet</location>
    </subcellularLocation>
</comment>
<dbReference type="GeneID" id="19972270"/>
<dbReference type="VEuPathDB" id="FungiDB:HMPREF1541_04931"/>
<keyword evidence="3" id="KW-0551">Lipid droplet</keyword>
<evidence type="ECO:0000256" key="4">
    <source>
        <dbReference type="ARBA" id="ARBA00022801"/>
    </source>
</evidence>
<evidence type="ECO:0000313" key="5">
    <source>
        <dbReference type="EMBL" id="ETN40652.1"/>
    </source>
</evidence>
<dbReference type="Pfam" id="PF10230">
    <property type="entry name" value="LIDHydrolase"/>
    <property type="match status" value="1"/>
</dbReference>
<gene>
    <name evidence="5" type="ORF">HMPREF1541_04931</name>
</gene>
<organism evidence="5 6">
    <name type="scientific">Cyphellophora europaea (strain CBS 101466)</name>
    <name type="common">Phialophora europaea</name>
    <dbReference type="NCBI Taxonomy" id="1220924"/>
    <lineage>
        <taxon>Eukaryota</taxon>
        <taxon>Fungi</taxon>
        <taxon>Dikarya</taxon>
        <taxon>Ascomycota</taxon>
        <taxon>Pezizomycotina</taxon>
        <taxon>Eurotiomycetes</taxon>
        <taxon>Chaetothyriomycetidae</taxon>
        <taxon>Chaetothyriales</taxon>
        <taxon>Cyphellophoraceae</taxon>
        <taxon>Cyphellophora</taxon>
    </lineage>
</organism>
<dbReference type="Proteomes" id="UP000030752">
    <property type="component" value="Unassembled WGS sequence"/>
</dbReference>
<dbReference type="eggNOG" id="KOG3975">
    <property type="taxonomic scope" value="Eukaryota"/>
</dbReference>
<dbReference type="InParanoid" id="W2RW22"/>
<evidence type="ECO:0000256" key="1">
    <source>
        <dbReference type="ARBA" id="ARBA00004502"/>
    </source>
</evidence>
<accession>W2RW22</accession>
<dbReference type="EMBL" id="KB822720">
    <property type="protein sequence ID" value="ETN40652.1"/>
    <property type="molecule type" value="Genomic_DNA"/>
</dbReference>
<name>W2RW22_CYPE1</name>
<evidence type="ECO:0008006" key="7">
    <source>
        <dbReference type="Google" id="ProtNLM"/>
    </source>
</evidence>
<dbReference type="SUPFAM" id="SSF53474">
    <property type="entry name" value="alpha/beta-Hydrolases"/>
    <property type="match status" value="1"/>
</dbReference>